<comment type="caution">
    <text evidence="1">The sequence shown here is derived from an EMBL/GenBank/DDBJ whole genome shotgun (WGS) entry which is preliminary data.</text>
</comment>
<proteinExistence type="predicted"/>
<accession>A0A167NUB2</accession>
<evidence type="ECO:0000313" key="1">
    <source>
        <dbReference type="EMBL" id="KZN68808.1"/>
    </source>
</evidence>
<dbReference type="EMBL" id="AUXX01000008">
    <property type="protein sequence ID" value="KZN68808.1"/>
    <property type="molecule type" value="Genomic_DNA"/>
</dbReference>
<dbReference type="Proteomes" id="UP000076661">
    <property type="component" value="Unassembled WGS sequence"/>
</dbReference>
<organism evidence="1 2">
    <name type="scientific">Pseudoalteromonas luteoviolacea S4060-1</name>
    <dbReference type="NCBI Taxonomy" id="1365257"/>
    <lineage>
        <taxon>Bacteria</taxon>
        <taxon>Pseudomonadati</taxon>
        <taxon>Pseudomonadota</taxon>
        <taxon>Gammaproteobacteria</taxon>
        <taxon>Alteromonadales</taxon>
        <taxon>Pseudoalteromonadaceae</taxon>
        <taxon>Pseudoalteromonas</taxon>
    </lineage>
</organism>
<name>A0A167NUB2_9GAMM</name>
<evidence type="ECO:0000313" key="2">
    <source>
        <dbReference type="Proteomes" id="UP000076661"/>
    </source>
</evidence>
<dbReference type="PATRIC" id="fig|1365257.3.peg.1241"/>
<dbReference type="AlphaFoldDB" id="A0A167NUB2"/>
<protein>
    <submittedName>
        <fullName evidence="1">Uncharacterized protein</fullName>
    </submittedName>
</protein>
<reference evidence="1 2" key="1">
    <citation type="submission" date="2013-07" db="EMBL/GenBank/DDBJ databases">
        <title>Comparative Genomic and Metabolomic Analysis of Twelve Strains of Pseudoalteromonas luteoviolacea.</title>
        <authorList>
            <person name="Vynne N.G."/>
            <person name="Mansson M."/>
            <person name="Gram L."/>
        </authorList>
    </citation>
    <scope>NUCLEOTIDE SEQUENCE [LARGE SCALE GENOMIC DNA]</scope>
    <source>
        <strain evidence="1 2">S4060-1</strain>
    </source>
</reference>
<sequence>MGCSSYQPIDGSPHTGARGYSEEVLAEKTFLVRVDGSYNEPYKSLRIKLARRAAELCPGLFEISDYTMRQGFVIHAKTTHWPYVTAKLICTNLPIDKSVLIKSDV</sequence>
<gene>
    <name evidence="1" type="ORF">N478_14185</name>
</gene>